<evidence type="ECO:0000313" key="1">
    <source>
        <dbReference type="EMBL" id="CAG6576054.1"/>
    </source>
</evidence>
<dbReference type="EMBL" id="HBUE01189435">
    <property type="protein sequence ID" value="CAG6524373.1"/>
    <property type="molecule type" value="Transcribed_RNA"/>
</dbReference>
<dbReference type="EMBL" id="HBUE01295244">
    <property type="protein sequence ID" value="CAG6576054.1"/>
    <property type="molecule type" value="Transcribed_RNA"/>
</dbReference>
<organism evidence="1">
    <name type="scientific">Culex pipiens</name>
    <name type="common">House mosquito</name>
    <dbReference type="NCBI Taxonomy" id="7175"/>
    <lineage>
        <taxon>Eukaryota</taxon>
        <taxon>Metazoa</taxon>
        <taxon>Ecdysozoa</taxon>
        <taxon>Arthropoda</taxon>
        <taxon>Hexapoda</taxon>
        <taxon>Insecta</taxon>
        <taxon>Pterygota</taxon>
        <taxon>Neoptera</taxon>
        <taxon>Endopterygota</taxon>
        <taxon>Diptera</taxon>
        <taxon>Nematocera</taxon>
        <taxon>Culicoidea</taxon>
        <taxon>Culicidae</taxon>
        <taxon>Culicinae</taxon>
        <taxon>Culicini</taxon>
        <taxon>Culex</taxon>
        <taxon>Culex</taxon>
    </lineage>
</organism>
<reference evidence="1" key="1">
    <citation type="submission" date="2021-05" db="EMBL/GenBank/DDBJ databases">
        <authorList>
            <person name="Alioto T."/>
            <person name="Alioto T."/>
            <person name="Gomez Garrido J."/>
        </authorList>
    </citation>
    <scope>NUCLEOTIDE SEQUENCE</scope>
</reference>
<proteinExistence type="predicted"/>
<dbReference type="AlphaFoldDB" id="A0A8D8NSN9"/>
<name>A0A8D8NSN9_CULPI</name>
<protein>
    <submittedName>
        <fullName evidence="1">(northern house mosquito) hypothetical protein</fullName>
    </submittedName>
</protein>
<sequence>MTPALENSIESMLLVMASTLFLLLISKLSLLECADGSVSLSWVSFCKLSVDTVSKCEVSSSSKACLIWLSCEIVVTVVVAVVVVDDVSLPTSVVTVFVSTRVLVSGPDVTDVVVVVAFTTAPFVGGLRFAPFDLSDLFDSSDRDSSSAASSLALISIKCASIHAVSSPSNSFKLDKLISSPWLRARNRLVKLPLLSESCEPCCILRFSNEITCSKLSNSCRLLIEMSSCSLDANLFANKS</sequence>
<accession>A0A8D8NSN9</accession>